<dbReference type="Pfam" id="PF04444">
    <property type="entry name" value="Dioxygenase_N"/>
    <property type="match status" value="1"/>
</dbReference>
<keyword evidence="10" id="KW-1185">Reference proteome</keyword>
<name>A0AAD2H4U5_9AGAR</name>
<evidence type="ECO:0000256" key="5">
    <source>
        <dbReference type="ARBA" id="ARBA00023002"/>
    </source>
</evidence>
<dbReference type="GO" id="GO:0008199">
    <property type="term" value="F:ferric iron binding"/>
    <property type="evidence" value="ECO:0007669"/>
    <property type="project" value="InterPro"/>
</dbReference>
<dbReference type="GO" id="GO:0018576">
    <property type="term" value="F:catechol 1,2-dioxygenase activity"/>
    <property type="evidence" value="ECO:0007669"/>
    <property type="project" value="InterPro"/>
</dbReference>
<sequence>MGLSSRAWIGSHVTASPRRFLSSARCALIMDYAPAHPNSHIHSACLPASSTMSAPTTEPAILAARRAQQHTIDVSKLPQNLDMSAENITQNVLAMNDNCGDPRMKFVMTNLVKHLHDFVRETSITTEEWMTALLFLTKTGQKCTDIRQEFILLSDVLGVSALVDSMNHAKPPGATESTVLGPFFTTDAMDFENGESIASEGKGEYMWVEGKVLDTKGNPIPNCIIDTWETDSDGLYDTQYSNRGRPDCRGRLRTTDDGSFFYRAVVPVSYPIPSDGPVGNLLDALGRHVFRPSHLHMMLEAPGFEKLITALYPSGDPYLQSDAVFGVKSSLIENLTTETDPELTRARGFLNETSHKVLKHNFVLATVEEGIQAKKQTMKAASGEV</sequence>
<keyword evidence="6" id="KW-0408">Iron</keyword>
<keyword evidence="3" id="KW-0479">Metal-binding</keyword>
<evidence type="ECO:0000256" key="6">
    <source>
        <dbReference type="ARBA" id="ARBA00023004"/>
    </source>
</evidence>
<organism evidence="9 10">
    <name type="scientific">Mycena citricolor</name>
    <dbReference type="NCBI Taxonomy" id="2018698"/>
    <lineage>
        <taxon>Eukaryota</taxon>
        <taxon>Fungi</taxon>
        <taxon>Dikarya</taxon>
        <taxon>Basidiomycota</taxon>
        <taxon>Agaricomycotina</taxon>
        <taxon>Agaricomycetes</taxon>
        <taxon>Agaricomycetidae</taxon>
        <taxon>Agaricales</taxon>
        <taxon>Marasmiineae</taxon>
        <taxon>Mycenaceae</taxon>
        <taxon>Mycena</taxon>
    </lineage>
</organism>
<feature type="domain" description="Catechol dioxygenase N-terminal" evidence="8">
    <location>
        <begin position="101"/>
        <end position="175"/>
    </location>
</feature>
<evidence type="ECO:0000256" key="4">
    <source>
        <dbReference type="ARBA" id="ARBA00022964"/>
    </source>
</evidence>
<dbReference type="PANTHER" id="PTHR33711:SF7">
    <property type="entry name" value="INTRADIOL RING-CLEAVAGE DIOXYGENASES DOMAIN-CONTAINING PROTEIN-RELATED"/>
    <property type="match status" value="1"/>
</dbReference>
<feature type="domain" description="Intradiol ring-cleavage dioxygenases" evidence="7">
    <location>
        <begin position="182"/>
        <end position="341"/>
    </location>
</feature>
<keyword evidence="4" id="KW-0223">Dioxygenase</keyword>
<dbReference type="Pfam" id="PF00775">
    <property type="entry name" value="Dioxygenase_C"/>
    <property type="match status" value="1"/>
</dbReference>
<comment type="caution">
    <text evidence="9">The sequence shown here is derived from an EMBL/GenBank/DDBJ whole genome shotgun (WGS) entry which is preliminary data.</text>
</comment>
<dbReference type="Gene3D" id="2.60.130.10">
    <property type="entry name" value="Aromatic compound dioxygenase"/>
    <property type="match status" value="1"/>
</dbReference>
<dbReference type="AlphaFoldDB" id="A0AAD2H4U5"/>
<evidence type="ECO:0000313" key="9">
    <source>
        <dbReference type="EMBL" id="CAK5268068.1"/>
    </source>
</evidence>
<keyword evidence="5" id="KW-0560">Oxidoreductase</keyword>
<reference evidence="9" key="1">
    <citation type="submission" date="2023-11" db="EMBL/GenBank/DDBJ databases">
        <authorList>
            <person name="De Vega J J."/>
            <person name="De Vega J J."/>
        </authorList>
    </citation>
    <scope>NUCLEOTIDE SEQUENCE</scope>
</reference>
<dbReference type="CDD" id="cd03461">
    <property type="entry name" value="1_2-HQD"/>
    <property type="match status" value="1"/>
</dbReference>
<dbReference type="InterPro" id="IPR007535">
    <property type="entry name" value="Catechol_dOase_N"/>
</dbReference>
<evidence type="ECO:0000313" key="10">
    <source>
        <dbReference type="Proteomes" id="UP001295794"/>
    </source>
</evidence>
<gene>
    <name evidence="9" type="ORF">MYCIT1_LOCUS11089</name>
</gene>
<evidence type="ECO:0000259" key="7">
    <source>
        <dbReference type="Pfam" id="PF00775"/>
    </source>
</evidence>
<dbReference type="Proteomes" id="UP001295794">
    <property type="component" value="Unassembled WGS sequence"/>
</dbReference>
<evidence type="ECO:0000256" key="2">
    <source>
        <dbReference type="ARBA" id="ARBA00007825"/>
    </source>
</evidence>
<evidence type="ECO:0008006" key="11">
    <source>
        <dbReference type="Google" id="ProtNLM"/>
    </source>
</evidence>
<dbReference type="InterPro" id="IPR015889">
    <property type="entry name" value="Intradiol_dOase_core"/>
</dbReference>
<comment type="cofactor">
    <cofactor evidence="1">
        <name>Fe(3+)</name>
        <dbReference type="ChEBI" id="CHEBI:29034"/>
    </cofactor>
</comment>
<dbReference type="SUPFAM" id="SSF49482">
    <property type="entry name" value="Aromatic compound dioxygenase"/>
    <property type="match status" value="1"/>
</dbReference>
<dbReference type="EMBL" id="CAVNYO010000137">
    <property type="protein sequence ID" value="CAK5268068.1"/>
    <property type="molecule type" value="Genomic_DNA"/>
</dbReference>
<evidence type="ECO:0000256" key="3">
    <source>
        <dbReference type="ARBA" id="ARBA00022723"/>
    </source>
</evidence>
<dbReference type="InterPro" id="IPR000627">
    <property type="entry name" value="Intradiol_dOase_C"/>
</dbReference>
<evidence type="ECO:0000259" key="8">
    <source>
        <dbReference type="Pfam" id="PF04444"/>
    </source>
</evidence>
<protein>
    <recommendedName>
        <fullName evidence="11">Aromatic compound dioxygenase</fullName>
    </recommendedName>
</protein>
<dbReference type="PANTHER" id="PTHR33711">
    <property type="entry name" value="DIOXYGENASE, PUTATIVE (AFU_ORTHOLOGUE AFUA_2G02910)-RELATED"/>
    <property type="match status" value="1"/>
</dbReference>
<dbReference type="InterPro" id="IPR050770">
    <property type="entry name" value="Intradiol_RC_Dioxygenase"/>
</dbReference>
<comment type="similarity">
    <text evidence="2">Belongs to the intradiol ring-cleavage dioxygenase family.</text>
</comment>
<proteinExistence type="inferred from homology"/>
<evidence type="ECO:0000256" key="1">
    <source>
        <dbReference type="ARBA" id="ARBA00001965"/>
    </source>
</evidence>
<accession>A0AAD2H4U5</accession>
<dbReference type="GO" id="GO:0009712">
    <property type="term" value="P:catechol-containing compound metabolic process"/>
    <property type="evidence" value="ECO:0007669"/>
    <property type="project" value="InterPro"/>
</dbReference>
<dbReference type="InterPro" id="IPR039390">
    <property type="entry name" value="1_2-HQD/HQD"/>
</dbReference>